<dbReference type="Gene3D" id="3.30.70.100">
    <property type="match status" value="1"/>
</dbReference>
<protein>
    <submittedName>
        <fullName evidence="2">Copper chaperone CopZ</fullName>
    </submittedName>
</protein>
<dbReference type="GO" id="GO:0046872">
    <property type="term" value="F:metal ion binding"/>
    <property type="evidence" value="ECO:0007669"/>
    <property type="project" value="InterPro"/>
</dbReference>
<dbReference type="InterPro" id="IPR006121">
    <property type="entry name" value="HMA_dom"/>
</dbReference>
<dbReference type="EMBL" id="FQWS01000001">
    <property type="protein sequence ID" value="SHG54549.1"/>
    <property type="molecule type" value="Genomic_DNA"/>
</dbReference>
<dbReference type="InterPro" id="IPR036163">
    <property type="entry name" value="HMA_dom_sf"/>
</dbReference>
<name>A0A1M5KPW6_9FLAO</name>
<dbReference type="SUPFAM" id="SSF55008">
    <property type="entry name" value="HMA, heavy metal-associated domain"/>
    <property type="match status" value="1"/>
</dbReference>
<dbReference type="Pfam" id="PF00403">
    <property type="entry name" value="HMA"/>
    <property type="match status" value="1"/>
</dbReference>
<dbReference type="OrthoDB" id="677920at2"/>
<dbReference type="PROSITE" id="PS50846">
    <property type="entry name" value="HMA_2"/>
    <property type="match status" value="1"/>
</dbReference>
<evidence type="ECO:0000313" key="2">
    <source>
        <dbReference type="EMBL" id="SHG54549.1"/>
    </source>
</evidence>
<accession>A0A1M5KPW6</accession>
<dbReference type="STRING" id="1089305.SAMN05444148_0391"/>
<gene>
    <name evidence="2" type="ORF">SAMN05444148_0391</name>
</gene>
<evidence type="ECO:0000313" key="3">
    <source>
        <dbReference type="Proteomes" id="UP000184522"/>
    </source>
</evidence>
<dbReference type="AlphaFoldDB" id="A0A1M5KPW6"/>
<reference evidence="3" key="1">
    <citation type="submission" date="2016-11" db="EMBL/GenBank/DDBJ databases">
        <authorList>
            <person name="Varghese N."/>
            <person name="Submissions S."/>
        </authorList>
    </citation>
    <scope>NUCLEOTIDE SEQUENCE [LARGE SCALE GENOMIC DNA]</scope>
    <source>
        <strain evidence="3">DSM 25330</strain>
    </source>
</reference>
<organism evidence="2 3">
    <name type="scientific">Winogradskyella jejuensis</name>
    <dbReference type="NCBI Taxonomy" id="1089305"/>
    <lineage>
        <taxon>Bacteria</taxon>
        <taxon>Pseudomonadati</taxon>
        <taxon>Bacteroidota</taxon>
        <taxon>Flavobacteriia</taxon>
        <taxon>Flavobacteriales</taxon>
        <taxon>Flavobacteriaceae</taxon>
        <taxon>Winogradskyella</taxon>
    </lineage>
</organism>
<evidence type="ECO:0000259" key="1">
    <source>
        <dbReference type="PROSITE" id="PS50846"/>
    </source>
</evidence>
<proteinExistence type="predicted"/>
<keyword evidence="3" id="KW-1185">Reference proteome</keyword>
<sequence>MRTTVHIQNMKCEGCKNALRIKLNKVDGISNVEINIADSSVAFDYTTHNVIEGLRAELRDMGYPITGDPNSIVSKAKSYVSCALGKVSNVK</sequence>
<dbReference type="Proteomes" id="UP000184522">
    <property type="component" value="Unassembled WGS sequence"/>
</dbReference>
<dbReference type="CDD" id="cd00371">
    <property type="entry name" value="HMA"/>
    <property type="match status" value="1"/>
</dbReference>
<dbReference type="RefSeq" id="WP_073082300.1">
    <property type="nucleotide sequence ID" value="NZ_FQWS01000001.1"/>
</dbReference>
<feature type="domain" description="HMA" evidence="1">
    <location>
        <begin position="1"/>
        <end position="66"/>
    </location>
</feature>